<evidence type="ECO:0000313" key="3">
    <source>
        <dbReference type="EMBL" id="EQD39203.1"/>
    </source>
</evidence>
<sequence length="272" mass="29818">MGTRVGPRLEREIRVFPDPTREAEAVARHLAAQARAAVQARGRFSWVLAGGRTPEALYRLLARRWRSRFPWEETEIFFGDERCVGPRDPESNYAMARQALLAHVPIPRRQVHRLRGELRPASKAAEGYARLIGPTPPAGAPPRFDTVLLGLGPDGHTASLFPGAPALRERTRMVVAVPRAGHPPWVPRLSLTLPALASSREVLFLVEGSEKAATVARVLRAGPRGNSKLPARMVRSAGPVLWFLDRAAASRMPRAAIGPGLPPREKRRPALG</sequence>
<dbReference type="GO" id="GO:0017057">
    <property type="term" value="F:6-phosphogluconolactonase activity"/>
    <property type="evidence" value="ECO:0007669"/>
    <property type="project" value="UniProtKB-EC"/>
</dbReference>
<evidence type="ECO:0000259" key="2">
    <source>
        <dbReference type="Pfam" id="PF01182"/>
    </source>
</evidence>
<dbReference type="GO" id="GO:0006098">
    <property type="term" value="P:pentose-phosphate shunt"/>
    <property type="evidence" value="ECO:0007669"/>
    <property type="project" value="InterPro"/>
</dbReference>
<dbReference type="InterPro" id="IPR037171">
    <property type="entry name" value="NagB/RpiA_transferase-like"/>
</dbReference>
<dbReference type="Gene3D" id="3.40.50.1360">
    <property type="match status" value="1"/>
</dbReference>
<protein>
    <submittedName>
        <fullName evidence="3">6-phosphogluconolactonase domain protein</fullName>
        <ecNumber evidence="3">3.1.1.31</ecNumber>
    </submittedName>
</protein>
<accession>T0Z1T4</accession>
<comment type="caution">
    <text evidence="3">The sequence shown here is derived from an EMBL/GenBank/DDBJ whole genome shotgun (WGS) entry which is preliminary data.</text>
</comment>
<dbReference type="Pfam" id="PF01182">
    <property type="entry name" value="Glucosamine_iso"/>
    <property type="match status" value="1"/>
</dbReference>
<dbReference type="EC" id="3.1.1.31" evidence="3"/>
<dbReference type="PANTHER" id="PTHR11054">
    <property type="entry name" value="6-PHOSPHOGLUCONOLACTONASE"/>
    <property type="match status" value="1"/>
</dbReference>
<dbReference type="InterPro" id="IPR005900">
    <property type="entry name" value="6-phosphogluconolactonase_DevB"/>
</dbReference>
<feature type="domain" description="Glucosamine/galactosamine-6-phosphate isomerase" evidence="2">
    <location>
        <begin position="18"/>
        <end position="242"/>
    </location>
</feature>
<organism evidence="3">
    <name type="scientific">mine drainage metagenome</name>
    <dbReference type="NCBI Taxonomy" id="410659"/>
    <lineage>
        <taxon>unclassified sequences</taxon>
        <taxon>metagenomes</taxon>
        <taxon>ecological metagenomes</taxon>
    </lineage>
</organism>
<dbReference type="CDD" id="cd01400">
    <property type="entry name" value="6PGL"/>
    <property type="match status" value="1"/>
</dbReference>
<dbReference type="SUPFAM" id="SSF100950">
    <property type="entry name" value="NagB/RpiA/CoA transferase-like"/>
    <property type="match status" value="1"/>
</dbReference>
<reference evidence="3" key="1">
    <citation type="submission" date="2013-08" db="EMBL/GenBank/DDBJ databases">
        <authorList>
            <person name="Mendez C."/>
            <person name="Richter M."/>
            <person name="Ferrer M."/>
            <person name="Sanchez J."/>
        </authorList>
    </citation>
    <scope>NUCLEOTIDE SEQUENCE</scope>
</reference>
<dbReference type="PANTHER" id="PTHR11054:SF0">
    <property type="entry name" value="6-PHOSPHOGLUCONOLACTONASE"/>
    <property type="match status" value="1"/>
</dbReference>
<keyword evidence="3" id="KW-0378">Hydrolase</keyword>
<comment type="similarity">
    <text evidence="1">Belongs to the glucosamine/galactosamine-6-phosphate isomerase family. 6-phosphogluconolactonase subfamily.</text>
</comment>
<dbReference type="AlphaFoldDB" id="T0Z1T4"/>
<dbReference type="EMBL" id="AUZY01010300">
    <property type="protein sequence ID" value="EQD39203.1"/>
    <property type="molecule type" value="Genomic_DNA"/>
</dbReference>
<dbReference type="InterPro" id="IPR006148">
    <property type="entry name" value="Glc/Gal-6P_isomerase"/>
</dbReference>
<dbReference type="InterPro" id="IPR039104">
    <property type="entry name" value="6PGL"/>
</dbReference>
<gene>
    <name evidence="3" type="ORF">B1B_15483</name>
</gene>
<evidence type="ECO:0000256" key="1">
    <source>
        <dbReference type="ARBA" id="ARBA00010662"/>
    </source>
</evidence>
<name>T0Z1T4_9ZZZZ</name>
<reference evidence="3" key="2">
    <citation type="journal article" date="2014" name="ISME J.">
        <title>Microbial stratification in low pH oxic and suboxic macroscopic growths along an acid mine drainage.</title>
        <authorList>
            <person name="Mendez-Garcia C."/>
            <person name="Mesa V."/>
            <person name="Sprenger R.R."/>
            <person name="Richter M."/>
            <person name="Diez M.S."/>
            <person name="Solano J."/>
            <person name="Bargiela R."/>
            <person name="Golyshina O.V."/>
            <person name="Manteca A."/>
            <person name="Ramos J.L."/>
            <person name="Gallego J.R."/>
            <person name="Llorente I."/>
            <person name="Martins Dos Santos V.A."/>
            <person name="Jensen O.N."/>
            <person name="Pelaez A.I."/>
            <person name="Sanchez J."/>
            <person name="Ferrer M."/>
        </authorList>
    </citation>
    <scope>NUCLEOTIDE SEQUENCE</scope>
</reference>
<proteinExistence type="inferred from homology"/>
<dbReference type="GO" id="GO:0005975">
    <property type="term" value="P:carbohydrate metabolic process"/>
    <property type="evidence" value="ECO:0007669"/>
    <property type="project" value="InterPro"/>
</dbReference>
<dbReference type="NCBIfam" id="TIGR01198">
    <property type="entry name" value="pgl"/>
    <property type="match status" value="1"/>
</dbReference>